<dbReference type="EMBL" id="JBHSIS010000009">
    <property type="protein sequence ID" value="MFC4856071.1"/>
    <property type="molecule type" value="Genomic_DNA"/>
</dbReference>
<proteinExistence type="predicted"/>
<keyword evidence="5" id="KW-1185">Reference proteome</keyword>
<dbReference type="Gene3D" id="1.10.357.10">
    <property type="entry name" value="Tetracycline Repressor, domain 2"/>
    <property type="match status" value="1"/>
</dbReference>
<accession>A0ABV9S614</accession>
<gene>
    <name evidence="4" type="ORF">ACFPCV_21415</name>
</gene>
<organism evidence="4 5">
    <name type="scientific">Actinophytocola glycyrrhizae</name>
    <dbReference type="NCBI Taxonomy" id="2044873"/>
    <lineage>
        <taxon>Bacteria</taxon>
        <taxon>Bacillati</taxon>
        <taxon>Actinomycetota</taxon>
        <taxon>Actinomycetes</taxon>
        <taxon>Pseudonocardiales</taxon>
        <taxon>Pseudonocardiaceae</taxon>
    </lineage>
</organism>
<evidence type="ECO:0000313" key="5">
    <source>
        <dbReference type="Proteomes" id="UP001595859"/>
    </source>
</evidence>
<evidence type="ECO:0000259" key="3">
    <source>
        <dbReference type="Pfam" id="PF13305"/>
    </source>
</evidence>
<evidence type="ECO:0000313" key="4">
    <source>
        <dbReference type="EMBL" id="MFC4856071.1"/>
    </source>
</evidence>
<protein>
    <submittedName>
        <fullName evidence="4">TetR-like C-terminal domain-containing protein</fullName>
    </submittedName>
</protein>
<comment type="caution">
    <text evidence="4">The sequence shown here is derived from an EMBL/GenBank/DDBJ whole genome shotgun (WGS) entry which is preliminary data.</text>
</comment>
<evidence type="ECO:0000256" key="1">
    <source>
        <dbReference type="ARBA" id="ARBA00023015"/>
    </source>
</evidence>
<dbReference type="Pfam" id="PF13305">
    <property type="entry name" value="TetR_C_33"/>
    <property type="match status" value="1"/>
</dbReference>
<dbReference type="Proteomes" id="UP001595859">
    <property type="component" value="Unassembled WGS sequence"/>
</dbReference>
<dbReference type="InterPro" id="IPR025996">
    <property type="entry name" value="MT1864/Rv1816-like_C"/>
</dbReference>
<dbReference type="InterPro" id="IPR036271">
    <property type="entry name" value="Tet_transcr_reg_TetR-rel_C_sf"/>
</dbReference>
<keyword evidence="2" id="KW-0804">Transcription</keyword>
<dbReference type="RefSeq" id="WP_378058094.1">
    <property type="nucleotide sequence ID" value="NZ_JBHSIS010000009.1"/>
</dbReference>
<name>A0ABV9S614_9PSEU</name>
<evidence type="ECO:0000256" key="2">
    <source>
        <dbReference type="ARBA" id="ARBA00023163"/>
    </source>
</evidence>
<feature type="domain" description="HTH-type transcriptional regulator MT1864/Rv1816-like C-terminal" evidence="3">
    <location>
        <begin position="32"/>
        <end position="135"/>
    </location>
</feature>
<keyword evidence="1" id="KW-0805">Transcription regulation</keyword>
<reference evidence="5" key="1">
    <citation type="journal article" date="2019" name="Int. J. Syst. Evol. Microbiol.">
        <title>The Global Catalogue of Microorganisms (GCM) 10K type strain sequencing project: providing services to taxonomists for standard genome sequencing and annotation.</title>
        <authorList>
            <consortium name="The Broad Institute Genomics Platform"/>
            <consortium name="The Broad Institute Genome Sequencing Center for Infectious Disease"/>
            <person name="Wu L."/>
            <person name="Ma J."/>
        </authorList>
    </citation>
    <scope>NUCLEOTIDE SEQUENCE [LARGE SCALE GENOMIC DNA]</scope>
    <source>
        <strain evidence="5">ZS-22-S1</strain>
    </source>
</reference>
<dbReference type="SUPFAM" id="SSF48498">
    <property type="entry name" value="Tetracyclin repressor-like, C-terminal domain"/>
    <property type="match status" value="1"/>
</dbReference>
<sequence>MLTALSDEGFRRLAAALITARAAPPPPPPEALHALLTTYVHFAHDNPAYFRLMFRPELTQPHKSPSGEKAANEAFAVLADTVTDCIAEGTAKLVDADDLAITLWSLVHGLASLWLDGQLDFRADDPAALTERVVTLATSLTKP</sequence>